<dbReference type="InterPro" id="IPR006141">
    <property type="entry name" value="Intein_N"/>
</dbReference>
<evidence type="ECO:0000256" key="5">
    <source>
        <dbReference type="ARBA" id="ARBA00023027"/>
    </source>
</evidence>
<dbReference type="Gene3D" id="1.20.5.100">
    <property type="entry name" value="Cytochrome c1, transmembrane anchor, C-terminal"/>
    <property type="match status" value="1"/>
</dbReference>
<dbReference type="InterPro" id="IPR003586">
    <property type="entry name" value="Hint_dom_C"/>
</dbReference>
<dbReference type="PROSITE" id="PS50819">
    <property type="entry name" value="INTEIN_ENDONUCLEASE"/>
    <property type="match status" value="1"/>
</dbReference>
<dbReference type="NCBIfam" id="TIGR01443">
    <property type="entry name" value="intein_Cterm"/>
    <property type="match status" value="1"/>
</dbReference>
<keyword evidence="5" id="KW-0520">NAD</keyword>
<dbReference type="Gene3D" id="3.40.50.720">
    <property type="entry name" value="NAD(P)-binding Rossmann-like Domain"/>
    <property type="match status" value="2"/>
</dbReference>
<dbReference type="InterPro" id="IPR017476">
    <property type="entry name" value="UDP-Glc/GDP-Man"/>
</dbReference>
<keyword evidence="8" id="KW-1185">Reference proteome</keyword>
<dbReference type="Pfam" id="PF03720">
    <property type="entry name" value="UDPG_MGDP_dh_C"/>
    <property type="match status" value="1"/>
</dbReference>
<dbReference type="InterPro" id="IPR004860">
    <property type="entry name" value="LAGLIDADG_dom"/>
</dbReference>
<dbReference type="SMART" id="SM00306">
    <property type="entry name" value="HintN"/>
    <property type="match status" value="1"/>
</dbReference>
<dbReference type="Pfam" id="PF03721">
    <property type="entry name" value="UDPG_MGDP_dh_N"/>
    <property type="match status" value="1"/>
</dbReference>
<evidence type="ECO:0000313" key="7">
    <source>
        <dbReference type="EMBL" id="ELZ52535.1"/>
    </source>
</evidence>
<dbReference type="InterPro" id="IPR027434">
    <property type="entry name" value="Homing_endonucl"/>
</dbReference>
<dbReference type="SMART" id="SM00984">
    <property type="entry name" value="UDPG_MGDP_dh_C"/>
    <property type="match status" value="1"/>
</dbReference>
<dbReference type="InterPro" id="IPR001732">
    <property type="entry name" value="UDP-Glc/GDP-Man_DH_N"/>
</dbReference>
<gene>
    <name evidence="7" type="ORF">C467_13994</name>
</gene>
<dbReference type="InterPro" id="IPR036220">
    <property type="entry name" value="UDP-Glc/GDP-Man_DH_C_sf"/>
</dbReference>
<reference evidence="7 8" key="1">
    <citation type="journal article" date="2014" name="PLoS Genet.">
        <title>Phylogenetically driven sequencing of extremely halophilic archaea reveals strategies for static and dynamic osmo-response.</title>
        <authorList>
            <person name="Becker E.A."/>
            <person name="Seitzer P.M."/>
            <person name="Tritt A."/>
            <person name="Larsen D."/>
            <person name="Krusor M."/>
            <person name="Yao A.I."/>
            <person name="Wu D."/>
            <person name="Madern D."/>
            <person name="Eisen J.A."/>
            <person name="Darling A.E."/>
            <person name="Facciotti M.T."/>
        </authorList>
    </citation>
    <scope>NUCLEOTIDE SEQUENCE [LARGE SCALE GENOMIC DNA]</scope>
    <source>
        <strain evidence="7 8">ATCC 700873</strain>
    </source>
</reference>
<dbReference type="PANTHER" id="PTHR43750:SF3">
    <property type="entry name" value="UDP-GLUCOSE 6-DEHYDROGENASE TUAD"/>
    <property type="match status" value="1"/>
</dbReference>
<organism evidence="7 8">
    <name type="scientific">Halorubrum hochstenium ATCC 700873</name>
    <dbReference type="NCBI Taxonomy" id="1227481"/>
    <lineage>
        <taxon>Archaea</taxon>
        <taxon>Methanobacteriati</taxon>
        <taxon>Methanobacteriota</taxon>
        <taxon>Stenosarchaea group</taxon>
        <taxon>Halobacteria</taxon>
        <taxon>Halobacteriales</taxon>
        <taxon>Haloferacaceae</taxon>
        <taxon>Halorubrum</taxon>
    </lineage>
</organism>
<dbReference type="InterPro" id="IPR036844">
    <property type="entry name" value="Hint_dom_sf"/>
</dbReference>
<dbReference type="SUPFAM" id="SSF51735">
    <property type="entry name" value="NAD(P)-binding Rossmann-fold domains"/>
    <property type="match status" value="1"/>
</dbReference>
<dbReference type="InterPro" id="IPR036291">
    <property type="entry name" value="NAD(P)-bd_dom_sf"/>
</dbReference>
<dbReference type="GO" id="GO:0051287">
    <property type="term" value="F:NAD binding"/>
    <property type="evidence" value="ECO:0007669"/>
    <property type="project" value="InterPro"/>
</dbReference>
<dbReference type="InterPro" id="IPR014026">
    <property type="entry name" value="UDP-Glc/GDP-Man_DH_dimer"/>
</dbReference>
<keyword evidence="4" id="KW-0560">Oxidoreductase</keyword>
<dbReference type="GO" id="GO:0016539">
    <property type="term" value="P:intein-mediated protein splicing"/>
    <property type="evidence" value="ECO:0007669"/>
    <property type="project" value="InterPro"/>
</dbReference>
<dbReference type="PROSITE" id="PS50818">
    <property type="entry name" value="INTEIN_C_TER"/>
    <property type="match status" value="1"/>
</dbReference>
<dbReference type="SUPFAM" id="SSF52413">
    <property type="entry name" value="UDP-glucose/GDP-mannose dehydrogenase C-terminal domain"/>
    <property type="match status" value="1"/>
</dbReference>
<dbReference type="GO" id="GO:0016616">
    <property type="term" value="F:oxidoreductase activity, acting on the CH-OH group of donors, NAD or NADP as acceptor"/>
    <property type="evidence" value="ECO:0007669"/>
    <property type="project" value="InterPro"/>
</dbReference>
<dbReference type="SMART" id="SM00305">
    <property type="entry name" value="HintC"/>
    <property type="match status" value="1"/>
</dbReference>
<evidence type="ECO:0000256" key="3">
    <source>
        <dbReference type="ARBA" id="ARBA00023000"/>
    </source>
</evidence>
<dbReference type="PATRIC" id="fig|1227481.4.peg.2755"/>
<keyword evidence="2" id="KW-0068">Autocatalytic cleavage</keyword>
<dbReference type="InterPro" id="IPR003587">
    <property type="entry name" value="Hint_dom_N"/>
</dbReference>
<comment type="caution">
    <text evidence="7">The sequence shown here is derived from an EMBL/GenBank/DDBJ whole genome shotgun (WGS) entry which is preliminary data.</text>
</comment>
<dbReference type="NCBIfam" id="TIGR03026">
    <property type="entry name" value="NDP-sugDHase"/>
    <property type="match status" value="1"/>
</dbReference>
<keyword evidence="3" id="KW-0651">Protein splicing</keyword>
<protein>
    <submittedName>
        <fullName evidence="7">Nucleotide sugar dehydrogenase</fullName>
    </submittedName>
</protein>
<dbReference type="CDD" id="cd00081">
    <property type="entry name" value="Hint"/>
    <property type="match status" value="1"/>
</dbReference>
<dbReference type="Gene3D" id="3.10.28.10">
    <property type="entry name" value="Homing endonucleases"/>
    <property type="match status" value="1"/>
</dbReference>
<dbReference type="PROSITE" id="PS50817">
    <property type="entry name" value="INTEIN_N_TER"/>
    <property type="match status" value="1"/>
</dbReference>
<accession>M0EXW6</accession>
<proteinExistence type="inferred from homology"/>
<dbReference type="PROSITE" id="PS51257">
    <property type="entry name" value="PROKAR_LIPOPROTEIN"/>
    <property type="match status" value="1"/>
</dbReference>
<evidence type="ECO:0000259" key="6">
    <source>
        <dbReference type="PROSITE" id="PS50819"/>
    </source>
</evidence>
<dbReference type="InterPro" id="IPR014027">
    <property type="entry name" value="UDP-Glc/GDP-Man_DH_C"/>
</dbReference>
<dbReference type="AlphaFoldDB" id="M0EXW6"/>
<dbReference type="SUPFAM" id="SSF48179">
    <property type="entry name" value="6-phosphogluconate dehydrogenase C-terminal domain-like"/>
    <property type="match status" value="1"/>
</dbReference>
<dbReference type="InterPro" id="IPR006142">
    <property type="entry name" value="INTEIN"/>
</dbReference>
<dbReference type="InterPro" id="IPR008927">
    <property type="entry name" value="6-PGluconate_DH-like_C_sf"/>
</dbReference>
<evidence type="ECO:0000256" key="4">
    <source>
        <dbReference type="ARBA" id="ARBA00023002"/>
    </source>
</evidence>
<dbReference type="SUPFAM" id="SSF55608">
    <property type="entry name" value="Homing endonucleases"/>
    <property type="match status" value="1"/>
</dbReference>
<dbReference type="Pfam" id="PF14890">
    <property type="entry name" value="Intein_splicing"/>
    <property type="match status" value="1"/>
</dbReference>
<dbReference type="Pfam" id="PF14528">
    <property type="entry name" value="LAGLIDADG_3"/>
    <property type="match status" value="1"/>
</dbReference>
<comment type="similarity">
    <text evidence="1">Belongs to the UDP-glucose/GDP-mannose dehydrogenase family.</text>
</comment>
<dbReference type="STRING" id="1227481.C467_13994"/>
<dbReference type="InterPro" id="IPR030934">
    <property type="entry name" value="Intein_C"/>
</dbReference>
<dbReference type="OrthoDB" id="59839at2157"/>
<dbReference type="NCBIfam" id="TIGR01445">
    <property type="entry name" value="intein_Nterm"/>
    <property type="match status" value="1"/>
</dbReference>
<dbReference type="Proteomes" id="UP000011689">
    <property type="component" value="Unassembled WGS sequence"/>
</dbReference>
<dbReference type="InterPro" id="IPR004042">
    <property type="entry name" value="Intein_endonuc_central"/>
</dbReference>
<dbReference type="EMBL" id="AOJO01000064">
    <property type="protein sequence ID" value="ELZ52535.1"/>
    <property type="molecule type" value="Genomic_DNA"/>
</dbReference>
<dbReference type="PANTHER" id="PTHR43750">
    <property type="entry name" value="UDP-GLUCOSE 6-DEHYDROGENASE TUAD"/>
    <property type="match status" value="1"/>
</dbReference>
<sequence length="905" mass="98817">MRLSIIGSGYVGTTVAACFADLGHDVVNVDIDEEIVETINAGDAPIHEAGLDDLIASHAGPDGTGRLRATTDYAAVRDTDVTFLCLPTPQNDDGSIDLSVMEAGATQLGEALAEKPDWHTVVVKSTVVPGSTEDVITPILEDASGKTAGEAFGVGMNPEFLREGTAVDDFRNPDKVVLGADDERALADVREVFDPLVDRADAPVVETDTRTAEMIKYANNGFLAAKISLINDIGNICKEFGIDSYEVADAIGLDDRIGEQFLRSGVGWGGSCLTGDQHVVAKDDTGTKHLTLAEFFERYVSEGTLEDVSVLSRSADGTFAFNPVDAATRREYEGPLHTIQTKMNKRVTVTHDHPMLTLDGDETTVKPADALEAGDSLPVVADIPSDPVSTFDLIDIVDASSAFENDRVYLKPSTSFETVKEELYETLREYNRQFSYHKVHDLVRDNYLPLDVFLKYEDELPVDRADLSLYTTRGRGQTYIPAIIPVDEQFWRFIGYYLSEGHINDDTSGHGSTTRRRVQLSFHPTDEPEYVSDVESYYETLGVRYQTRQQETATAVSVSSRVFAEFLEWLGCGTGSYSAALPDEAFQATEDERKALLSGLFRGDGHVEYTNHSNAVVYDYGSVSEDLIDGMTLLLHSLEIVPSYKKSQSAKSTQPAHFLRVSSKRQIAALKEMFLSEERHRIENRLAEYDRDIAPTGHTADGGFTSVPVRDVSVEETTADVYSLEVADNHTFVTTDGLVVHNCFPKDVAAIIAAAEEQGYEPPVLNAAVEVNDGQPGRLVDLLANHLDLVGARVAVLGLAFKPGTDDVRNSRAIPVVEQLQEHGAAVTAYDPVATENAKAYLDDVEYADSAAAALADADGAVVVTDWDEFAALDEEFDAMTNPIVVDGRRIVERRDGITYEGLTW</sequence>
<dbReference type="Pfam" id="PF00984">
    <property type="entry name" value="UDPG_MGDP_dh"/>
    <property type="match status" value="1"/>
</dbReference>
<dbReference type="GO" id="GO:0004519">
    <property type="term" value="F:endonuclease activity"/>
    <property type="evidence" value="ECO:0007669"/>
    <property type="project" value="InterPro"/>
</dbReference>
<evidence type="ECO:0000256" key="2">
    <source>
        <dbReference type="ARBA" id="ARBA00022813"/>
    </source>
</evidence>
<evidence type="ECO:0000256" key="1">
    <source>
        <dbReference type="ARBA" id="ARBA00006601"/>
    </source>
</evidence>
<name>M0EXW6_9EURY</name>
<dbReference type="PRINTS" id="PR00379">
    <property type="entry name" value="INTEIN"/>
</dbReference>
<dbReference type="Gene3D" id="2.170.16.10">
    <property type="entry name" value="Hedgehog/Intein (Hint) domain"/>
    <property type="match status" value="1"/>
</dbReference>
<feature type="domain" description="DOD-type homing endonuclease" evidence="6">
    <location>
        <begin position="493"/>
        <end position="640"/>
    </location>
</feature>
<dbReference type="SUPFAM" id="SSF51294">
    <property type="entry name" value="Hedgehog/intein (Hint) domain"/>
    <property type="match status" value="1"/>
</dbReference>
<evidence type="ECO:0000313" key="8">
    <source>
        <dbReference type="Proteomes" id="UP000011689"/>
    </source>
</evidence>